<evidence type="ECO:0000259" key="12">
    <source>
        <dbReference type="Pfam" id="PF02434"/>
    </source>
</evidence>
<dbReference type="GO" id="GO:0016263">
    <property type="term" value="F:glycoprotein-N-acetylgalactosamine 3-beta-galactosyltransferase activity"/>
    <property type="evidence" value="ECO:0007669"/>
    <property type="project" value="UniProtKB-EC"/>
</dbReference>
<dbReference type="PANTHER" id="PTHR23033">
    <property type="entry name" value="BETA1,3-GALACTOSYLTRANSFERASE"/>
    <property type="match status" value="1"/>
</dbReference>
<evidence type="ECO:0000256" key="10">
    <source>
        <dbReference type="ARBA" id="ARBA00022989"/>
    </source>
</evidence>
<keyword evidence="6" id="KW-0808">Transferase</keyword>
<evidence type="ECO:0000256" key="1">
    <source>
        <dbReference type="ARBA" id="ARBA00004606"/>
    </source>
</evidence>
<evidence type="ECO:0000256" key="11">
    <source>
        <dbReference type="ARBA" id="ARBA00023136"/>
    </source>
</evidence>
<evidence type="ECO:0000256" key="3">
    <source>
        <dbReference type="ARBA" id="ARBA00006462"/>
    </source>
</evidence>
<evidence type="ECO:0000256" key="6">
    <source>
        <dbReference type="ARBA" id="ARBA00022679"/>
    </source>
</evidence>
<evidence type="ECO:0000256" key="9">
    <source>
        <dbReference type="ARBA" id="ARBA00022968"/>
    </source>
</evidence>
<sequence length="445" mass="51099">MTNRLTGLRLFKSILAGFLSFTITLLILFNVNAIISPSGSYPTSLKTIPSVSSTISTTLELPLATERCRQLLGAEDVLVIVKTGATALRERLPVHFQTTLQCIQHYVVFSDLEEEFEGHCIHDVLSGVSAEMQKSAPEFKFYRDLHENQDRVTEFMAENVAVQRNAWNLDKWKFLPVVERALQAKPDAKWFMFIEADAFLVWSNLLKWLAKLDWREDYFLGQPVTMEGQRFAYGGAGWLLSRPAIQRITHHIASQNDDYEYFTNKTSFGDLILGYVIEQAGLGLTGAWPLIQRETPSTMEYTKDLWCYPVVTFHHIDALDIKSIWDLEQEWIADVQAPLLHFDIFNRLIYPLLATKIDDWDNFSNGEEKVLTPNEGFEDCKLHCEEDVQCMQFRFTPKKCTLSHSITLGWKADRSLNSISGWMMERITQDKASVRCEGGKWDINM</sequence>
<reference evidence="13" key="2">
    <citation type="journal article" date="2023" name="IMA Fungus">
        <title>Comparative genomic study of the Penicillium genus elucidates a diverse pangenome and 15 lateral gene transfer events.</title>
        <authorList>
            <person name="Petersen C."/>
            <person name="Sorensen T."/>
            <person name="Nielsen M.R."/>
            <person name="Sondergaard T.E."/>
            <person name="Sorensen J.L."/>
            <person name="Fitzpatrick D.A."/>
            <person name="Frisvad J.C."/>
            <person name="Nielsen K.L."/>
        </authorList>
    </citation>
    <scope>NUCLEOTIDE SEQUENCE</scope>
    <source>
        <strain evidence="13">IBT 16125</strain>
    </source>
</reference>
<reference evidence="13" key="1">
    <citation type="submission" date="2022-12" db="EMBL/GenBank/DDBJ databases">
        <authorList>
            <person name="Petersen C."/>
        </authorList>
    </citation>
    <scope>NUCLEOTIDE SEQUENCE</scope>
    <source>
        <strain evidence="13">IBT 16125</strain>
    </source>
</reference>
<keyword evidence="8" id="KW-0547">Nucleotide-binding</keyword>
<evidence type="ECO:0000256" key="5">
    <source>
        <dbReference type="ARBA" id="ARBA00022676"/>
    </source>
</evidence>
<accession>A0AAD6CF16</accession>
<evidence type="ECO:0000256" key="7">
    <source>
        <dbReference type="ARBA" id="ARBA00022692"/>
    </source>
</evidence>
<evidence type="ECO:0000256" key="8">
    <source>
        <dbReference type="ARBA" id="ARBA00022741"/>
    </source>
</evidence>
<dbReference type="Gene3D" id="3.90.550.50">
    <property type="match status" value="1"/>
</dbReference>
<dbReference type="GO" id="GO:0016020">
    <property type="term" value="C:membrane"/>
    <property type="evidence" value="ECO:0007669"/>
    <property type="project" value="UniProtKB-SubCell"/>
</dbReference>
<evidence type="ECO:0000313" key="14">
    <source>
        <dbReference type="Proteomes" id="UP001213681"/>
    </source>
</evidence>
<keyword evidence="9" id="KW-0735">Signal-anchor</keyword>
<comment type="pathway">
    <text evidence="2">Protein modification; protein glycosylation.</text>
</comment>
<dbReference type="AlphaFoldDB" id="A0AAD6CF16"/>
<organism evidence="13 14">
    <name type="scientific">Penicillium daleae</name>
    <dbReference type="NCBI Taxonomy" id="63821"/>
    <lineage>
        <taxon>Eukaryota</taxon>
        <taxon>Fungi</taxon>
        <taxon>Dikarya</taxon>
        <taxon>Ascomycota</taxon>
        <taxon>Pezizomycotina</taxon>
        <taxon>Eurotiomycetes</taxon>
        <taxon>Eurotiomycetidae</taxon>
        <taxon>Eurotiales</taxon>
        <taxon>Aspergillaceae</taxon>
        <taxon>Penicillium</taxon>
    </lineage>
</organism>
<dbReference type="InterPro" id="IPR026050">
    <property type="entry name" value="C1GALT1/C1GALT1_chp1"/>
</dbReference>
<dbReference type="InterPro" id="IPR003378">
    <property type="entry name" value="Fringe-like_glycosylTrfase"/>
</dbReference>
<dbReference type="RefSeq" id="XP_056771043.1">
    <property type="nucleotide sequence ID" value="XM_056906936.1"/>
</dbReference>
<keyword evidence="5" id="KW-0328">Glycosyltransferase</keyword>
<protein>
    <recommendedName>
        <fullName evidence="4">N-acetylgalactosaminide beta-1,3-galactosyltransferase</fullName>
        <ecNumber evidence="4">2.4.1.122</ecNumber>
    </recommendedName>
</protein>
<keyword evidence="7" id="KW-0812">Transmembrane</keyword>
<keyword evidence="10" id="KW-1133">Transmembrane helix</keyword>
<dbReference type="EMBL" id="JAPVEA010000002">
    <property type="protein sequence ID" value="KAJ5462001.1"/>
    <property type="molecule type" value="Genomic_DNA"/>
</dbReference>
<feature type="domain" description="Fringe-like glycosyltransferase" evidence="12">
    <location>
        <begin position="178"/>
        <end position="279"/>
    </location>
</feature>
<dbReference type="EC" id="2.4.1.122" evidence="4"/>
<proteinExistence type="inferred from homology"/>
<dbReference type="Pfam" id="PF02434">
    <property type="entry name" value="Fringe"/>
    <property type="match status" value="1"/>
</dbReference>
<evidence type="ECO:0000256" key="2">
    <source>
        <dbReference type="ARBA" id="ARBA00004922"/>
    </source>
</evidence>
<dbReference type="Proteomes" id="UP001213681">
    <property type="component" value="Unassembled WGS sequence"/>
</dbReference>
<comment type="caution">
    <text evidence="13">The sequence shown here is derived from an EMBL/GenBank/DDBJ whole genome shotgun (WGS) entry which is preliminary data.</text>
</comment>
<keyword evidence="14" id="KW-1185">Reference proteome</keyword>
<evidence type="ECO:0000256" key="4">
    <source>
        <dbReference type="ARBA" id="ARBA00012557"/>
    </source>
</evidence>
<dbReference type="GeneID" id="81597179"/>
<keyword evidence="11" id="KW-0472">Membrane</keyword>
<name>A0AAD6CF16_9EURO</name>
<evidence type="ECO:0000313" key="13">
    <source>
        <dbReference type="EMBL" id="KAJ5462001.1"/>
    </source>
</evidence>
<comment type="similarity">
    <text evidence="3">Belongs to the glycosyltransferase 31 family. Beta3-Gal-T subfamily.</text>
</comment>
<dbReference type="GO" id="GO:0000166">
    <property type="term" value="F:nucleotide binding"/>
    <property type="evidence" value="ECO:0007669"/>
    <property type="project" value="UniProtKB-KW"/>
</dbReference>
<gene>
    <name evidence="13" type="ORF">N7458_003553</name>
</gene>
<dbReference type="PANTHER" id="PTHR23033:SF40">
    <property type="entry name" value="APPLE DOMAIN-CONTAINING PROTEIN"/>
    <property type="match status" value="1"/>
</dbReference>
<comment type="subcellular location">
    <subcellularLocation>
        <location evidence="1">Membrane</location>
        <topology evidence="1">Single-pass type II membrane protein</topology>
    </subcellularLocation>
</comment>